<dbReference type="PANTHER" id="PTHR11161:SF0">
    <property type="entry name" value="O-ACYLTRANSFERASE LIKE PROTEIN"/>
    <property type="match status" value="1"/>
</dbReference>
<dbReference type="Proteomes" id="UP000318571">
    <property type="component" value="Chromosome 9"/>
</dbReference>
<feature type="transmembrane region" description="Helical" evidence="1">
    <location>
        <begin position="595"/>
        <end position="612"/>
    </location>
</feature>
<protein>
    <recommendedName>
        <fullName evidence="2">Acyltransferase 3 domain-containing protein</fullName>
    </recommendedName>
</protein>
<dbReference type="EMBL" id="VCGU01000009">
    <property type="protein sequence ID" value="TRY71146.1"/>
    <property type="molecule type" value="Genomic_DNA"/>
</dbReference>
<name>A0A553P0C7_TIGCA</name>
<evidence type="ECO:0000313" key="4">
    <source>
        <dbReference type="Proteomes" id="UP000318571"/>
    </source>
</evidence>
<feature type="transmembrane region" description="Helical" evidence="1">
    <location>
        <begin position="1501"/>
        <end position="1534"/>
    </location>
</feature>
<feature type="transmembrane region" description="Helical" evidence="1">
    <location>
        <begin position="665"/>
        <end position="686"/>
    </location>
</feature>
<feature type="transmembrane region" description="Helical" evidence="1">
    <location>
        <begin position="546"/>
        <end position="567"/>
    </location>
</feature>
<feature type="transmembrane region" description="Helical" evidence="1">
    <location>
        <begin position="1470"/>
        <end position="1489"/>
    </location>
</feature>
<feature type="transmembrane region" description="Helical" evidence="1">
    <location>
        <begin position="1389"/>
        <end position="1421"/>
    </location>
</feature>
<feature type="transmembrane region" description="Helical" evidence="1">
    <location>
        <begin position="1243"/>
        <end position="1263"/>
    </location>
</feature>
<keyword evidence="4" id="KW-1185">Reference proteome</keyword>
<comment type="caution">
    <text evidence="3">The sequence shown here is derived from an EMBL/GenBank/DDBJ whole genome shotgun (WGS) entry which is preliminary data.</text>
</comment>
<feature type="transmembrane region" description="Helical" evidence="1">
    <location>
        <begin position="1336"/>
        <end position="1355"/>
    </location>
</feature>
<feature type="transmembrane region" description="Helical" evidence="1">
    <location>
        <begin position="740"/>
        <end position="760"/>
    </location>
</feature>
<feature type="non-terminal residue" evidence="3">
    <location>
        <position position="1"/>
    </location>
</feature>
<feature type="non-terminal residue" evidence="3">
    <location>
        <position position="1560"/>
    </location>
</feature>
<keyword evidence="1" id="KW-1133">Transmembrane helix</keyword>
<feature type="transmembrane region" description="Helical" evidence="1">
    <location>
        <begin position="707"/>
        <end position="728"/>
    </location>
</feature>
<feature type="transmembrane region" description="Helical" evidence="1">
    <location>
        <begin position="1304"/>
        <end position="1324"/>
    </location>
</feature>
<evidence type="ECO:0000256" key="1">
    <source>
        <dbReference type="SAM" id="Phobius"/>
    </source>
</evidence>
<organism evidence="3 4">
    <name type="scientific">Tigriopus californicus</name>
    <name type="common">Marine copepod</name>
    <dbReference type="NCBI Taxonomy" id="6832"/>
    <lineage>
        <taxon>Eukaryota</taxon>
        <taxon>Metazoa</taxon>
        <taxon>Ecdysozoa</taxon>
        <taxon>Arthropoda</taxon>
        <taxon>Crustacea</taxon>
        <taxon>Multicrustacea</taxon>
        <taxon>Hexanauplia</taxon>
        <taxon>Copepoda</taxon>
        <taxon>Harpacticoida</taxon>
        <taxon>Harpacticidae</taxon>
        <taxon>Tigriopus</taxon>
    </lineage>
</organism>
<feature type="transmembrane region" description="Helical" evidence="1">
    <location>
        <begin position="1202"/>
        <end position="1222"/>
    </location>
</feature>
<evidence type="ECO:0000259" key="2">
    <source>
        <dbReference type="Pfam" id="PF01757"/>
    </source>
</evidence>
<feature type="transmembrane region" description="Helical" evidence="1">
    <location>
        <begin position="1152"/>
        <end position="1170"/>
    </location>
</feature>
<dbReference type="GO" id="GO:0016747">
    <property type="term" value="F:acyltransferase activity, transferring groups other than amino-acyl groups"/>
    <property type="evidence" value="ECO:0007669"/>
    <property type="project" value="InterPro"/>
</dbReference>
<sequence>YIDIPDLSLSSALRPKQLVQIENLLNSDFSGVFHQLLPALKKLQSKDDELEFILKYFIAPMTPVLGVGEQCFNQSMAFVRNLVSTPQMFAFTMLDSTGKIPDGVLSDTIDFCDILSFWVAPKACDFIPGLNYGDVIIPKGNTISLGTFEGCLTAHSIRSEDDLNPWDDFEGQHCTMKVQGLGSALKRPQEIPQSMLNGMNPITKMPGVPGWIGGIIDLLPGDVDIQGITDIYLQEMVPIFGVCVPSGCSEEDVTTNYRHLYEELSAIAVNLFGCFTQKEQDQISNMRTLNKAMIGLFSVLAFLVLLGTLTDVFLQFQSMSEFGETIGKLNSTEKKLFVRILLCFSVNINGTKILNTNVQGQNQLGCLNGMRVLSMIWVIVGHVYVYLGTWLLKNPQFKATIFSGKMNYSFAYELLNNAIYSVDTFFLLGGLLVSYLSLIELEKGRFNIILFYIHRYMRLTIPYMLVIGFITGITPLLGSGPGWQVYEFMGSICERNAWINALYVQNFVNYDQQCLGQSWYLACDMQMFIFSPLLIYPMFKLRWKKAIQWALFVLAVFTIIPIAISWVNEISPNYQLLNPNTYNIDSVHLIYMRPYTRAQPYIIGMILGYILWKTKDQELSISWYANILMWLISFAMLFAVVFGMYDMRIRTTFVYESYSQFESHFYNGFSKIGWGLGLSWIIFACVKGHGGFINTFLSWGFFTPLARLTYMAYLVHIDIVAMFVYSLTYTLELNDLVISYYWVGMVMISYGVGFVGALLVEAPFISLEKLLIGHFLGTKGKHDNCKSERDRGLAANVNLEQVIQEKEEKIEAIIEETRKSWGNIHVEHDDPEWMMKTHYFLVQLLLTLVLVGCALGQSQDWRNTLPKILRSIDRANLIDPLFTLSNLIAKSTQIDPSKSEQEAQIQQLQDLEPWKRSKLRALIDQDTDGILKTSLDLAKNEPISQSLASRDLEDYILRHVIAPITPVYGVSETCFSQSMEYAKHLFINATPWAYQMLDSTGKAPDGILTDTQDLCEILNRWTPHPTLCDSIPALWGIITIPKGNTIAIGHYEGCVAAQTNGVLSQDGPGDFLINAMNVLVTLVDRGLFGTIGAFIAISTIVDMILISYDLETDTIKGNFGWKLLKSFSAISNGKKVLNTSSTSSLNLNCLNGIRVISMVWIIVGHTYLLFSGAPSTRPLLAENVNMAEGEDASIVYELVLNAFPAVDTFFFMSGLLVAYLSFFELEKGRFNLILFYVHRYIRLTIPLGLTIAFIVGFANTFGYGPAWWAQADYEIQSCRDNWWLNLLYLNNFIRQYNLCLGQTWYLSCDVQMYILSPLFFWPMFKWRDNVTRVVQYWFVHMTIFTAIPVGLMIAYDLPPSHGFVISYDFAKFDMNAEFYSRFYTRLQPYLIGIMLGFYMNVVGWLSSIAILVSVVFGLWSARRDSTFLSRSFTTFESCFYQGFSRIAWGLALAWIVFACVKGYGGVINSFLSWGFFSPLAKLCFMVYFVHLDIARYFTLSFTYAIEIIPILMCYYIIGISMVCFGVSFVGSLVVEAPFINLEKLIIGSECFKKTSRFLIC</sequence>
<feature type="transmembrane region" description="Helical" evidence="1">
    <location>
        <begin position="418"/>
        <end position="438"/>
    </location>
</feature>
<reference evidence="3 4" key="1">
    <citation type="journal article" date="2018" name="Nat. Ecol. Evol.">
        <title>Genomic signatures of mitonuclear coevolution across populations of Tigriopus californicus.</title>
        <authorList>
            <person name="Barreto F.S."/>
            <person name="Watson E.T."/>
            <person name="Lima T.G."/>
            <person name="Willett C.S."/>
            <person name="Edmands S."/>
            <person name="Li W."/>
            <person name="Burton R.S."/>
        </authorList>
    </citation>
    <scope>NUCLEOTIDE SEQUENCE [LARGE SCALE GENOMIC DNA]</scope>
    <source>
        <strain evidence="3 4">San Diego</strain>
    </source>
</reference>
<dbReference type="Pfam" id="PF01757">
    <property type="entry name" value="Acyl_transf_3"/>
    <property type="match status" value="2"/>
</dbReference>
<feature type="transmembrane region" description="Helical" evidence="1">
    <location>
        <begin position="459"/>
        <end position="478"/>
    </location>
</feature>
<keyword evidence="1" id="KW-0472">Membrane</keyword>
<evidence type="ECO:0000313" key="3">
    <source>
        <dbReference type="EMBL" id="TRY71146.1"/>
    </source>
</evidence>
<gene>
    <name evidence="3" type="ORF">TCAL_09422</name>
</gene>
<dbReference type="InterPro" id="IPR002656">
    <property type="entry name" value="Acyl_transf_3_dom"/>
</dbReference>
<dbReference type="OMA" id="DYFICAD"/>
<feature type="transmembrane region" description="Helical" evidence="1">
    <location>
        <begin position="1086"/>
        <end position="1106"/>
    </location>
</feature>
<feature type="transmembrane region" description="Helical" evidence="1">
    <location>
        <begin position="336"/>
        <end position="354"/>
    </location>
</feature>
<accession>A0A553P0C7</accession>
<feature type="domain" description="Acyltransferase 3" evidence="2">
    <location>
        <begin position="1148"/>
        <end position="1520"/>
    </location>
</feature>
<feature type="domain" description="Acyltransferase 3" evidence="2">
    <location>
        <begin position="366"/>
        <end position="748"/>
    </location>
</feature>
<feature type="transmembrane region" description="Helical" evidence="1">
    <location>
        <begin position="1442"/>
        <end position="1464"/>
    </location>
</feature>
<feature type="transmembrane region" description="Helical" evidence="1">
    <location>
        <begin position="366"/>
        <end position="387"/>
    </location>
</feature>
<dbReference type="PANTHER" id="PTHR11161">
    <property type="entry name" value="O-ACYLTRANSFERASE"/>
    <property type="match status" value="1"/>
</dbReference>
<feature type="transmembrane region" description="Helical" evidence="1">
    <location>
        <begin position="294"/>
        <end position="316"/>
    </location>
</feature>
<feature type="transmembrane region" description="Helical" evidence="1">
    <location>
        <begin position="624"/>
        <end position="645"/>
    </location>
</feature>
<proteinExistence type="predicted"/>
<dbReference type="InterPro" id="IPR052728">
    <property type="entry name" value="O2_lipid_transport_reg"/>
</dbReference>
<keyword evidence="1" id="KW-0812">Transmembrane</keyword>